<keyword evidence="2" id="KW-1185">Reference proteome</keyword>
<dbReference type="Proteomes" id="UP001144978">
    <property type="component" value="Unassembled WGS sequence"/>
</dbReference>
<gene>
    <name evidence="1" type="ORF">NUW54_g4551</name>
</gene>
<evidence type="ECO:0000313" key="2">
    <source>
        <dbReference type="Proteomes" id="UP001144978"/>
    </source>
</evidence>
<reference evidence="1" key="1">
    <citation type="submission" date="2022-08" db="EMBL/GenBank/DDBJ databases">
        <title>Genome Sequence of Pycnoporus sanguineus.</title>
        <authorList>
            <person name="Buettner E."/>
        </authorList>
    </citation>
    <scope>NUCLEOTIDE SEQUENCE</scope>
    <source>
        <strain evidence="1">CG-C14</strain>
    </source>
</reference>
<evidence type="ECO:0000313" key="1">
    <source>
        <dbReference type="EMBL" id="KAJ3004975.1"/>
    </source>
</evidence>
<dbReference type="EMBL" id="JANSHE010001052">
    <property type="protein sequence ID" value="KAJ3004975.1"/>
    <property type="molecule type" value="Genomic_DNA"/>
</dbReference>
<name>A0ACC1PY69_9APHY</name>
<sequence>MSKPNAIQSAERCIPKCRRTRQSRDEAIVSRQAAPADSGRVQRARVPSRKQAELDQDKRLTLDKQLDETLSKWKKLKKMAKLLDRHDIGGPLESSSSESEGPESEEEDETVGAQKKHRSAFESRGIFEAPKPTGNSNKRLRRAGEPPIRHEPVSEPGSEAQVAASQRQSSPAVPLSGSVPTSTAPSRRD</sequence>
<organism evidence="1 2">
    <name type="scientific">Trametes sanguinea</name>
    <dbReference type="NCBI Taxonomy" id="158606"/>
    <lineage>
        <taxon>Eukaryota</taxon>
        <taxon>Fungi</taxon>
        <taxon>Dikarya</taxon>
        <taxon>Basidiomycota</taxon>
        <taxon>Agaricomycotina</taxon>
        <taxon>Agaricomycetes</taxon>
        <taxon>Polyporales</taxon>
        <taxon>Polyporaceae</taxon>
        <taxon>Trametes</taxon>
    </lineage>
</organism>
<protein>
    <submittedName>
        <fullName evidence="1">Uncharacterized protein</fullName>
    </submittedName>
</protein>
<comment type="caution">
    <text evidence="1">The sequence shown here is derived from an EMBL/GenBank/DDBJ whole genome shotgun (WGS) entry which is preliminary data.</text>
</comment>
<proteinExistence type="predicted"/>
<accession>A0ACC1PY69</accession>